<dbReference type="Gene3D" id="3.40.50.1820">
    <property type="entry name" value="alpha/beta hydrolase"/>
    <property type="match status" value="1"/>
</dbReference>
<sequence length="131" mass="14300">MCPWVWMKLNPGSGRGRVPLDPGEAGSRVRQNLVIIKLPQQVALLSLFQIPALMAEILKEKCSVLGAKKKTFSGYFGTDQSKWKPYDAAHLVKSDPGSQLETLTDQGKDDQLLSDGQLLPDNSRSFGTSVG</sequence>
<dbReference type="InterPro" id="IPR029058">
    <property type="entry name" value="AB_hydrolase_fold"/>
</dbReference>
<dbReference type="InterPro" id="IPR014186">
    <property type="entry name" value="S-formylglutathione_hydrol"/>
</dbReference>
<accession>A0AA40HRW6</accession>
<name>A0AA40HRW6_CNENI</name>
<feature type="compositionally biased region" description="Polar residues" evidence="1">
    <location>
        <begin position="120"/>
        <end position="131"/>
    </location>
</feature>
<evidence type="ECO:0000256" key="1">
    <source>
        <dbReference type="SAM" id="MobiDB-lite"/>
    </source>
</evidence>
<dbReference type="GO" id="GO:0018738">
    <property type="term" value="F:S-formylglutathione hydrolase activity"/>
    <property type="evidence" value="ECO:0007669"/>
    <property type="project" value="InterPro"/>
</dbReference>
<dbReference type="PANTHER" id="PTHR10061:SF0">
    <property type="entry name" value="S-FORMYLGLUTATHIONE HYDROLASE"/>
    <property type="match status" value="1"/>
</dbReference>
<dbReference type="GO" id="GO:0005829">
    <property type="term" value="C:cytosol"/>
    <property type="evidence" value="ECO:0007669"/>
    <property type="project" value="TreeGrafter"/>
</dbReference>
<dbReference type="EMBL" id="JAULJE010000013">
    <property type="protein sequence ID" value="KAK1336294.1"/>
    <property type="molecule type" value="Genomic_DNA"/>
</dbReference>
<comment type="caution">
    <text evidence="2">The sequence shown here is derived from an EMBL/GenBank/DDBJ whole genome shotgun (WGS) entry which is preliminary data.</text>
</comment>
<dbReference type="AlphaFoldDB" id="A0AA40HRW6"/>
<protein>
    <submittedName>
        <fullName evidence="2">Uncharacterized protein</fullName>
    </submittedName>
</protein>
<proteinExistence type="predicted"/>
<dbReference type="PANTHER" id="PTHR10061">
    <property type="entry name" value="S-FORMYLGLUTATHIONE HYDROLASE"/>
    <property type="match status" value="1"/>
</dbReference>
<gene>
    <name evidence="2" type="ORF">QTO34_004099</name>
</gene>
<dbReference type="GO" id="GO:0046294">
    <property type="term" value="P:formaldehyde catabolic process"/>
    <property type="evidence" value="ECO:0007669"/>
    <property type="project" value="InterPro"/>
</dbReference>
<dbReference type="Proteomes" id="UP001177744">
    <property type="component" value="Unassembled WGS sequence"/>
</dbReference>
<organism evidence="2 3">
    <name type="scientific">Cnephaeus nilssonii</name>
    <name type="common">Northern bat</name>
    <name type="synonym">Eptesicus nilssonii</name>
    <dbReference type="NCBI Taxonomy" id="3371016"/>
    <lineage>
        <taxon>Eukaryota</taxon>
        <taxon>Metazoa</taxon>
        <taxon>Chordata</taxon>
        <taxon>Craniata</taxon>
        <taxon>Vertebrata</taxon>
        <taxon>Euteleostomi</taxon>
        <taxon>Mammalia</taxon>
        <taxon>Eutheria</taxon>
        <taxon>Laurasiatheria</taxon>
        <taxon>Chiroptera</taxon>
        <taxon>Yangochiroptera</taxon>
        <taxon>Vespertilionidae</taxon>
        <taxon>Cnephaeus</taxon>
    </lineage>
</organism>
<keyword evidence="3" id="KW-1185">Reference proteome</keyword>
<feature type="region of interest" description="Disordered" evidence="1">
    <location>
        <begin position="98"/>
        <end position="131"/>
    </location>
</feature>
<reference evidence="2" key="1">
    <citation type="submission" date="2023-06" db="EMBL/GenBank/DDBJ databases">
        <title>Reference genome for the Northern bat (Eptesicus nilssonii), a most northern bat species.</title>
        <authorList>
            <person name="Laine V.N."/>
            <person name="Pulliainen A.T."/>
            <person name="Lilley T.M."/>
        </authorList>
    </citation>
    <scope>NUCLEOTIDE SEQUENCE</scope>
    <source>
        <strain evidence="2">BLF_Eptnil</strain>
        <tissue evidence="2">Kidney</tissue>
    </source>
</reference>
<evidence type="ECO:0000313" key="3">
    <source>
        <dbReference type="Proteomes" id="UP001177744"/>
    </source>
</evidence>
<evidence type="ECO:0000313" key="2">
    <source>
        <dbReference type="EMBL" id="KAK1336294.1"/>
    </source>
</evidence>